<accession>A0A4R6S909</accession>
<dbReference type="Pfam" id="PF13193">
    <property type="entry name" value="AMP-binding_C"/>
    <property type="match status" value="1"/>
</dbReference>
<dbReference type="AlphaFoldDB" id="A0A4R6S909"/>
<dbReference type="GO" id="GO:0016878">
    <property type="term" value="F:acid-thiol ligase activity"/>
    <property type="evidence" value="ECO:0007669"/>
    <property type="project" value="UniProtKB-ARBA"/>
</dbReference>
<feature type="domain" description="AMP-dependent synthetase/ligase" evidence="1">
    <location>
        <begin position="12"/>
        <end position="342"/>
    </location>
</feature>
<gene>
    <name evidence="3" type="ORF">EV186_104477</name>
</gene>
<dbReference type="InterPro" id="IPR025110">
    <property type="entry name" value="AMP-bd_C"/>
</dbReference>
<proteinExistence type="predicted"/>
<sequence length="490" mass="52248">MSETVYDLLAAARTTRADHTALIDPTGSFNYAELGAVVDRATSWLHAKGVGDGERIVYAGEGDHRFVALFFAALRLGAVFVPVHPGLTPSQIDYIAGDCAAKLVLAQSEVDGAWAEVLATPSSPVPHVSPDPDAVALLIYTSGTTGTPKGVVCPHRQVVAAARAINARLGYRADDVVLCRLPLSFDYGLYQVLLTVLAGGTLVLTEGRAADGLLLRTVVKHGVTVLPVVPSLARMLLTLQRRYRETTKLRLFTNTGARLGRDIGSALLELFPGARYASMYGITECKRVSILDPEDYERHPDSVGLPIPGATVRIVGPDGEDLPAGDIGEIVVSGATVMAGYWGVPLSEQRAYVRRADGSLELHTGDQGYLDDAGRLYFVGRDDAIIKRRGIRISLVEVENAAEQLDGVAAAVALKPDTEDGQFRLAVQLDGALTETEVRDALAVRLDAARLPDRVFRIDSVPLTRNGKPDAKAIAALLDETTDRPGSAAA</sequence>
<reference evidence="3 4" key="1">
    <citation type="submission" date="2019-03" db="EMBL/GenBank/DDBJ databases">
        <title>Genomic Encyclopedia of Type Strains, Phase IV (KMG-IV): sequencing the most valuable type-strain genomes for metagenomic binning, comparative biology and taxonomic classification.</title>
        <authorList>
            <person name="Goeker M."/>
        </authorList>
    </citation>
    <scope>NUCLEOTIDE SEQUENCE [LARGE SCALE GENOMIC DNA]</scope>
    <source>
        <strain evidence="3 4">DSM 45361</strain>
    </source>
</reference>
<dbReference type="InterPro" id="IPR050237">
    <property type="entry name" value="ATP-dep_AMP-bd_enzyme"/>
</dbReference>
<keyword evidence="4" id="KW-1185">Reference proteome</keyword>
<dbReference type="PROSITE" id="PS00455">
    <property type="entry name" value="AMP_BINDING"/>
    <property type="match status" value="1"/>
</dbReference>
<dbReference type="InterPro" id="IPR000873">
    <property type="entry name" value="AMP-dep_synth/lig_dom"/>
</dbReference>
<protein>
    <submittedName>
        <fullName evidence="3">Acyl-CoA synthetase (AMP-forming)/AMP-acid ligase II</fullName>
    </submittedName>
</protein>
<comment type="caution">
    <text evidence="3">The sequence shown here is derived from an EMBL/GenBank/DDBJ whole genome shotgun (WGS) entry which is preliminary data.</text>
</comment>
<dbReference type="Pfam" id="PF00501">
    <property type="entry name" value="AMP-binding"/>
    <property type="match status" value="1"/>
</dbReference>
<evidence type="ECO:0000259" key="1">
    <source>
        <dbReference type="Pfam" id="PF00501"/>
    </source>
</evidence>
<dbReference type="Gene3D" id="3.30.300.30">
    <property type="match status" value="1"/>
</dbReference>
<name>A0A4R6S909_LABRH</name>
<keyword evidence="3" id="KW-0436">Ligase</keyword>
<dbReference type="InterPro" id="IPR045851">
    <property type="entry name" value="AMP-bd_C_sf"/>
</dbReference>
<dbReference type="Gene3D" id="3.40.50.12780">
    <property type="entry name" value="N-terminal domain of ligase-like"/>
    <property type="match status" value="1"/>
</dbReference>
<organism evidence="3 4">
    <name type="scientific">Labedaea rhizosphaerae</name>
    <dbReference type="NCBI Taxonomy" id="598644"/>
    <lineage>
        <taxon>Bacteria</taxon>
        <taxon>Bacillati</taxon>
        <taxon>Actinomycetota</taxon>
        <taxon>Actinomycetes</taxon>
        <taxon>Pseudonocardiales</taxon>
        <taxon>Pseudonocardiaceae</taxon>
        <taxon>Labedaea</taxon>
    </lineage>
</organism>
<dbReference type="EMBL" id="SNXZ01000004">
    <property type="protein sequence ID" value="TDP96489.1"/>
    <property type="molecule type" value="Genomic_DNA"/>
</dbReference>
<dbReference type="InterPro" id="IPR042099">
    <property type="entry name" value="ANL_N_sf"/>
</dbReference>
<dbReference type="RefSeq" id="WP_133851833.1">
    <property type="nucleotide sequence ID" value="NZ_SNXZ01000004.1"/>
</dbReference>
<dbReference type="Proteomes" id="UP000295444">
    <property type="component" value="Unassembled WGS sequence"/>
</dbReference>
<dbReference type="OrthoDB" id="2472181at2"/>
<dbReference type="PANTHER" id="PTHR43767">
    <property type="entry name" value="LONG-CHAIN-FATTY-ACID--COA LIGASE"/>
    <property type="match status" value="1"/>
</dbReference>
<dbReference type="SUPFAM" id="SSF56801">
    <property type="entry name" value="Acetyl-CoA synthetase-like"/>
    <property type="match status" value="1"/>
</dbReference>
<evidence type="ECO:0000259" key="2">
    <source>
        <dbReference type="Pfam" id="PF13193"/>
    </source>
</evidence>
<dbReference type="PANTHER" id="PTHR43767:SF1">
    <property type="entry name" value="NONRIBOSOMAL PEPTIDE SYNTHASE PES1 (EUROFUNG)-RELATED"/>
    <property type="match status" value="1"/>
</dbReference>
<dbReference type="InterPro" id="IPR020845">
    <property type="entry name" value="AMP-binding_CS"/>
</dbReference>
<evidence type="ECO:0000313" key="4">
    <source>
        <dbReference type="Proteomes" id="UP000295444"/>
    </source>
</evidence>
<evidence type="ECO:0000313" key="3">
    <source>
        <dbReference type="EMBL" id="TDP96489.1"/>
    </source>
</evidence>
<feature type="domain" description="AMP-binding enzyme C-terminal" evidence="2">
    <location>
        <begin position="397"/>
        <end position="468"/>
    </location>
</feature>